<sequence length="142" mass="15387">MGFCNNNTSLCDTFRNPQHRHEPKPHLAVIVLIGLEKEGVALYRAEHFAAAGKAKLPVELAGVVEAEDAFGLLGEEIFGFGEEFEEGVALDNVFDVGEAAGFVLDKVLLSGTCFETLGKNAKGCEGVPGNSEELRRPRPWEE</sequence>
<name>A0A5J5AEI6_9ASTE</name>
<gene>
    <name evidence="1" type="ORF">F0562_035284</name>
</gene>
<protein>
    <submittedName>
        <fullName evidence="1">Uncharacterized protein</fullName>
    </submittedName>
</protein>
<organism evidence="1 2">
    <name type="scientific">Nyssa sinensis</name>
    <dbReference type="NCBI Taxonomy" id="561372"/>
    <lineage>
        <taxon>Eukaryota</taxon>
        <taxon>Viridiplantae</taxon>
        <taxon>Streptophyta</taxon>
        <taxon>Embryophyta</taxon>
        <taxon>Tracheophyta</taxon>
        <taxon>Spermatophyta</taxon>
        <taxon>Magnoliopsida</taxon>
        <taxon>eudicotyledons</taxon>
        <taxon>Gunneridae</taxon>
        <taxon>Pentapetalae</taxon>
        <taxon>asterids</taxon>
        <taxon>Cornales</taxon>
        <taxon>Nyssaceae</taxon>
        <taxon>Nyssa</taxon>
    </lineage>
</organism>
<accession>A0A5J5AEI6</accession>
<proteinExistence type="predicted"/>
<dbReference type="AlphaFoldDB" id="A0A5J5AEI6"/>
<reference evidence="1 2" key="1">
    <citation type="submission" date="2019-09" db="EMBL/GenBank/DDBJ databases">
        <title>A chromosome-level genome assembly of the Chinese tupelo Nyssa sinensis.</title>
        <authorList>
            <person name="Yang X."/>
            <person name="Kang M."/>
            <person name="Yang Y."/>
            <person name="Xiong H."/>
            <person name="Wang M."/>
            <person name="Zhang Z."/>
            <person name="Wang Z."/>
            <person name="Wu H."/>
            <person name="Ma T."/>
            <person name="Liu J."/>
            <person name="Xi Z."/>
        </authorList>
    </citation>
    <scope>NUCLEOTIDE SEQUENCE [LARGE SCALE GENOMIC DNA]</scope>
    <source>
        <strain evidence="1">J267</strain>
        <tissue evidence="1">Leaf</tissue>
    </source>
</reference>
<dbReference type="EMBL" id="CM018045">
    <property type="protein sequence ID" value="KAA8527847.1"/>
    <property type="molecule type" value="Genomic_DNA"/>
</dbReference>
<keyword evidence="2" id="KW-1185">Reference proteome</keyword>
<evidence type="ECO:0000313" key="1">
    <source>
        <dbReference type="EMBL" id="KAA8527847.1"/>
    </source>
</evidence>
<evidence type="ECO:0000313" key="2">
    <source>
        <dbReference type="Proteomes" id="UP000325577"/>
    </source>
</evidence>
<dbReference type="Proteomes" id="UP000325577">
    <property type="component" value="Linkage Group LG21"/>
</dbReference>